<keyword evidence="2" id="KW-1185">Reference proteome</keyword>
<organism evidence="1 2">
    <name type="scientific">Actinopolymorpha rutila</name>
    <dbReference type="NCBI Taxonomy" id="446787"/>
    <lineage>
        <taxon>Bacteria</taxon>
        <taxon>Bacillati</taxon>
        <taxon>Actinomycetota</taxon>
        <taxon>Actinomycetes</taxon>
        <taxon>Propionibacteriales</taxon>
        <taxon>Actinopolymorphaceae</taxon>
        <taxon>Actinopolymorpha</taxon>
    </lineage>
</organism>
<evidence type="ECO:0000313" key="1">
    <source>
        <dbReference type="EMBL" id="NYH91190.1"/>
    </source>
</evidence>
<comment type="caution">
    <text evidence="1">The sequence shown here is derived from an EMBL/GenBank/DDBJ whole genome shotgun (WGS) entry which is preliminary data.</text>
</comment>
<dbReference type="Proteomes" id="UP000579605">
    <property type="component" value="Unassembled WGS sequence"/>
</dbReference>
<dbReference type="EMBL" id="JACBZH010000001">
    <property type="protein sequence ID" value="NYH91190.1"/>
    <property type="molecule type" value="Genomic_DNA"/>
</dbReference>
<evidence type="ECO:0000313" key="2">
    <source>
        <dbReference type="Proteomes" id="UP000579605"/>
    </source>
</evidence>
<accession>A0A852ZQ84</accession>
<protein>
    <recommendedName>
        <fullName evidence="3">Sulfatase N-terminal domain-containing protein</fullName>
    </recommendedName>
</protein>
<sequence length="38" mass="3778">MIFTSDNGGLSSCAGSPACNAPLAEGKGWMYDGACASH</sequence>
<dbReference type="AlphaFoldDB" id="A0A852ZQ84"/>
<evidence type="ECO:0008006" key="3">
    <source>
        <dbReference type="Google" id="ProtNLM"/>
    </source>
</evidence>
<reference evidence="1 2" key="1">
    <citation type="submission" date="2020-07" db="EMBL/GenBank/DDBJ databases">
        <title>Sequencing the genomes of 1000 actinobacteria strains.</title>
        <authorList>
            <person name="Klenk H.-P."/>
        </authorList>
    </citation>
    <scope>NUCLEOTIDE SEQUENCE [LARGE SCALE GENOMIC DNA]</scope>
    <source>
        <strain evidence="1 2">DSM 18448</strain>
    </source>
</reference>
<gene>
    <name evidence="1" type="ORF">F4554_003828</name>
</gene>
<name>A0A852ZQ84_9ACTN</name>
<proteinExistence type="predicted"/>